<dbReference type="Proteomes" id="UP000274756">
    <property type="component" value="Unassembled WGS sequence"/>
</dbReference>
<reference evidence="1 3" key="2">
    <citation type="submission" date="2018-11" db="EMBL/GenBank/DDBJ databases">
        <authorList>
            <consortium name="Pathogen Informatics"/>
        </authorList>
    </citation>
    <scope>NUCLEOTIDE SEQUENCE [LARGE SCALE GENOMIC DNA]</scope>
</reference>
<evidence type="ECO:0000313" key="1">
    <source>
        <dbReference type="EMBL" id="VDN54520.1"/>
    </source>
</evidence>
<proteinExistence type="predicted"/>
<keyword evidence="3" id="KW-1185">Reference proteome</keyword>
<sequence length="76" mass="8837">MYDFGFKDSPCLTLFAEEKPRKQLMVQSRVTEKFVAKGANRMRNGVSLREEEEGVENYLNMNGLDKVKNDRSTIEF</sequence>
<reference evidence="4" key="1">
    <citation type="submission" date="2017-02" db="UniProtKB">
        <authorList>
            <consortium name="WormBaseParasite"/>
        </authorList>
    </citation>
    <scope>IDENTIFICATION</scope>
</reference>
<evidence type="ECO:0000313" key="2">
    <source>
        <dbReference type="Proteomes" id="UP000038040"/>
    </source>
</evidence>
<evidence type="ECO:0000313" key="4">
    <source>
        <dbReference type="WBParaSite" id="DME_0000013301-mRNA-1"/>
    </source>
</evidence>
<dbReference type="WBParaSite" id="DME_0000013301-mRNA-1">
    <property type="protein sequence ID" value="DME_0000013301-mRNA-1"/>
    <property type="gene ID" value="DME_0000013301"/>
</dbReference>
<dbReference type="AlphaFoldDB" id="A0A0N4U0P7"/>
<evidence type="ECO:0000313" key="3">
    <source>
        <dbReference type="Proteomes" id="UP000274756"/>
    </source>
</evidence>
<organism evidence="2 4">
    <name type="scientific">Dracunculus medinensis</name>
    <name type="common">Guinea worm</name>
    <dbReference type="NCBI Taxonomy" id="318479"/>
    <lineage>
        <taxon>Eukaryota</taxon>
        <taxon>Metazoa</taxon>
        <taxon>Ecdysozoa</taxon>
        <taxon>Nematoda</taxon>
        <taxon>Chromadorea</taxon>
        <taxon>Rhabditida</taxon>
        <taxon>Spirurina</taxon>
        <taxon>Dracunculoidea</taxon>
        <taxon>Dracunculidae</taxon>
        <taxon>Dracunculus</taxon>
    </lineage>
</organism>
<dbReference type="Proteomes" id="UP000038040">
    <property type="component" value="Unplaced"/>
</dbReference>
<dbReference type="EMBL" id="UYYG01001150">
    <property type="protein sequence ID" value="VDN54520.1"/>
    <property type="molecule type" value="Genomic_DNA"/>
</dbReference>
<gene>
    <name evidence="1" type="ORF">DME_LOCUS4493</name>
</gene>
<protein>
    <submittedName>
        <fullName evidence="4">Gag-pol polyprotein</fullName>
    </submittedName>
</protein>
<name>A0A0N4U0P7_DRAME</name>
<accession>A0A0N4U0P7</accession>